<comment type="caution">
    <text evidence="2">The sequence shown here is derived from an EMBL/GenBank/DDBJ whole genome shotgun (WGS) entry which is preliminary data.</text>
</comment>
<dbReference type="InterPro" id="IPR036291">
    <property type="entry name" value="NAD(P)-bd_dom_sf"/>
</dbReference>
<dbReference type="OrthoDB" id="2735536at2759"/>
<reference evidence="2 3" key="1">
    <citation type="submission" date="2017-08" db="EMBL/GenBank/DDBJ databases">
        <title>Harnessing the power of phylogenomics to disentangle the directionality and signatures of interkingdom host jumping in the parasitic fungal genus Tolypocladium.</title>
        <authorList>
            <person name="Quandt C.A."/>
            <person name="Patterson W."/>
            <person name="Spatafora J.W."/>
        </authorList>
    </citation>
    <scope>NUCLEOTIDE SEQUENCE [LARGE SCALE GENOMIC DNA]</scope>
    <source>
        <strain evidence="2 3">CBS 113982</strain>
    </source>
</reference>
<dbReference type="PANTHER" id="PTHR48079:SF3">
    <property type="entry name" value="NAD-DEPENDENT EPIMERASE_DEHYDRATASE DOMAIN-CONTAINING PROTEIN"/>
    <property type="match status" value="1"/>
</dbReference>
<dbReference type="SUPFAM" id="SSF51735">
    <property type="entry name" value="NAD(P)-binding Rossmann-fold domains"/>
    <property type="match status" value="1"/>
</dbReference>
<sequence length="392" mass="42213">MDASAPVPPRPITVLVVGANGYLGSAVCRAFLRAAGSAFFFRVYGLVRRESTALALAADEVVPIVGSISDPESVTRTVLAQSPIWDVIVICTEPSKLDLVSEEQHWHDLLLLVQGLAKSSASSKGGPVRPMVLWSSGCKDYGTTKVHNDPELQPHTEKSPLVPHPLVRGRLDGALRALEAAHKDGGKAGFDAAIVRPTPLFGYSGSYYGAAFDYMNEYVTAMRECDEKILKIPSPEGTIMHGIHIDDCGDAYVALAQAAIFGNSPDPGLSNGKTTAGRAAIVGQAFNISGRRYETLNEVGSALAREYGFTSGVRFHVPTEELPGALSSQNTDLVFGYSQWVSSDKIRAVTGWSDRRPLFHENVGVFRLAYNAAEQGGNDNIAKTRRRMAGHW</sequence>
<dbReference type="Pfam" id="PF01370">
    <property type="entry name" value="Epimerase"/>
    <property type="match status" value="1"/>
</dbReference>
<evidence type="ECO:0000259" key="1">
    <source>
        <dbReference type="Pfam" id="PF01370"/>
    </source>
</evidence>
<accession>A0A2K3QQ63</accession>
<dbReference type="InterPro" id="IPR051783">
    <property type="entry name" value="NAD(P)-dependent_oxidoreduct"/>
</dbReference>
<evidence type="ECO:0000313" key="2">
    <source>
        <dbReference type="EMBL" id="PNY29657.1"/>
    </source>
</evidence>
<dbReference type="GO" id="GO:0005737">
    <property type="term" value="C:cytoplasm"/>
    <property type="evidence" value="ECO:0007669"/>
    <property type="project" value="TreeGrafter"/>
</dbReference>
<dbReference type="AlphaFoldDB" id="A0A2K3QQ63"/>
<feature type="domain" description="NAD-dependent epimerase/dehydratase" evidence="1">
    <location>
        <begin position="14"/>
        <end position="258"/>
    </location>
</feature>
<protein>
    <submittedName>
        <fullName evidence="2">NAD(P)-binding domain protein</fullName>
    </submittedName>
</protein>
<name>A0A2K3QQ63_9HYPO</name>
<evidence type="ECO:0000313" key="3">
    <source>
        <dbReference type="Proteomes" id="UP000236621"/>
    </source>
</evidence>
<gene>
    <name evidence="2" type="ORF">TCAP_00425</name>
</gene>
<dbReference type="PANTHER" id="PTHR48079">
    <property type="entry name" value="PROTEIN YEEZ"/>
    <property type="match status" value="1"/>
</dbReference>
<dbReference type="GO" id="GO:0004029">
    <property type="term" value="F:aldehyde dehydrogenase (NAD+) activity"/>
    <property type="evidence" value="ECO:0007669"/>
    <property type="project" value="TreeGrafter"/>
</dbReference>
<organism evidence="2 3">
    <name type="scientific">Tolypocladium capitatum</name>
    <dbReference type="NCBI Taxonomy" id="45235"/>
    <lineage>
        <taxon>Eukaryota</taxon>
        <taxon>Fungi</taxon>
        <taxon>Dikarya</taxon>
        <taxon>Ascomycota</taxon>
        <taxon>Pezizomycotina</taxon>
        <taxon>Sordariomycetes</taxon>
        <taxon>Hypocreomycetidae</taxon>
        <taxon>Hypocreales</taxon>
        <taxon>Ophiocordycipitaceae</taxon>
        <taxon>Tolypocladium</taxon>
    </lineage>
</organism>
<dbReference type="Proteomes" id="UP000236621">
    <property type="component" value="Unassembled WGS sequence"/>
</dbReference>
<dbReference type="InterPro" id="IPR001509">
    <property type="entry name" value="Epimerase_deHydtase"/>
</dbReference>
<keyword evidence="3" id="KW-1185">Reference proteome</keyword>
<dbReference type="Gene3D" id="3.40.50.720">
    <property type="entry name" value="NAD(P)-binding Rossmann-like Domain"/>
    <property type="match status" value="1"/>
</dbReference>
<proteinExistence type="predicted"/>
<dbReference type="EMBL" id="NRSZ01000077">
    <property type="protein sequence ID" value="PNY29657.1"/>
    <property type="molecule type" value="Genomic_DNA"/>
</dbReference>